<sequence>MKKALGERATSDVILPMQDPYMTQITDGRKNYEFRKYCLKPSVKRIWFYRTAPHSSITHVCETKPARTRKPGDRPLDEDGPGNAEFNSKHKDWGGYDFAYEMVTVYELKQPITLKEMKDKHGFKSTPRGLVYLPRSISAIVNWKQQKLPPTAKAQKKDIFHIQRNREYGDWISVGKLI</sequence>
<dbReference type="OrthoDB" id="2149705at2759"/>
<name>F0URJ1_AJEC8</name>
<feature type="compositionally biased region" description="Basic and acidic residues" evidence="1">
    <location>
        <begin position="62"/>
        <end position="77"/>
    </location>
</feature>
<dbReference type="OMA" id="YCLKPSV"/>
<evidence type="ECO:0000313" key="3">
    <source>
        <dbReference type="Proteomes" id="UP000008142"/>
    </source>
</evidence>
<dbReference type="Proteomes" id="UP000008142">
    <property type="component" value="Unassembled WGS sequence"/>
</dbReference>
<accession>F0URJ1</accession>
<dbReference type="VEuPathDB" id="FungiDB:I7I53_11258"/>
<organism evidence="3">
    <name type="scientific">Ajellomyces capsulatus (strain H88)</name>
    <name type="common">Darling's disease fungus</name>
    <name type="synonym">Histoplasma capsulatum</name>
    <dbReference type="NCBI Taxonomy" id="544711"/>
    <lineage>
        <taxon>Eukaryota</taxon>
        <taxon>Fungi</taxon>
        <taxon>Dikarya</taxon>
        <taxon>Ascomycota</taxon>
        <taxon>Pezizomycotina</taxon>
        <taxon>Eurotiomycetes</taxon>
        <taxon>Eurotiomycetidae</taxon>
        <taxon>Onygenales</taxon>
        <taxon>Ajellomycetaceae</taxon>
        <taxon>Histoplasma</taxon>
    </lineage>
</organism>
<dbReference type="HOGENOM" id="CLU_103806_2_0_1"/>
<dbReference type="InterPro" id="IPR015947">
    <property type="entry name" value="PUA-like_sf"/>
</dbReference>
<evidence type="ECO:0000313" key="2">
    <source>
        <dbReference type="EMBL" id="EGC48518.1"/>
    </source>
</evidence>
<gene>
    <name evidence="2" type="ORF">HCEG_07733</name>
</gene>
<dbReference type="SUPFAM" id="SSF88697">
    <property type="entry name" value="PUA domain-like"/>
    <property type="match status" value="1"/>
</dbReference>
<reference evidence="3" key="1">
    <citation type="submission" date="2008-07" db="EMBL/GenBank/DDBJ databases">
        <title>Annotation of Ajellomyces capsulatus strain H88.</title>
        <authorList>
            <person name="Champion M."/>
            <person name="Cuomo C."/>
            <person name="Ma L.-J."/>
            <person name="Henn M.R."/>
            <person name="Sil A."/>
            <person name="Goldman B."/>
            <person name="Young S.K."/>
            <person name="Kodira C.D."/>
            <person name="Zeng Q."/>
            <person name="Koehrsen M."/>
            <person name="Alvarado L."/>
            <person name="Berlin A."/>
            <person name="Borenstein D."/>
            <person name="Chen Z."/>
            <person name="Engels R."/>
            <person name="Freedman E."/>
            <person name="Gellesch M."/>
            <person name="Goldberg J."/>
            <person name="Griggs A."/>
            <person name="Gujja S."/>
            <person name="Heiman D."/>
            <person name="Hepburn T."/>
            <person name="Howarth C."/>
            <person name="Jen D."/>
            <person name="Larson L."/>
            <person name="Lewis B."/>
            <person name="Mehta T."/>
            <person name="Park D."/>
            <person name="Pearson M."/>
            <person name="Roberts A."/>
            <person name="Saif S."/>
            <person name="Shea T."/>
            <person name="Shenoy N."/>
            <person name="Sisk P."/>
            <person name="Stolte C."/>
            <person name="Sykes S."/>
            <person name="Walk T."/>
            <person name="White J."/>
            <person name="Yandava C."/>
            <person name="Klein B."/>
            <person name="McEwen J.G."/>
            <person name="Puccia R."/>
            <person name="Goldman G.H."/>
            <person name="Felipe M.S."/>
            <person name="Nino-Vega G."/>
            <person name="San-Blas G."/>
            <person name="Taylor J."/>
            <person name="Mendoza L."/>
            <person name="Galagan J."/>
            <person name="Nusbaum C."/>
            <person name="Birren B."/>
        </authorList>
    </citation>
    <scope>NUCLEOTIDE SEQUENCE [LARGE SCALE GENOMIC DNA]</scope>
    <source>
        <strain evidence="3">H88</strain>
    </source>
</reference>
<dbReference type="EMBL" id="DS990641">
    <property type="protein sequence ID" value="EGC48518.1"/>
    <property type="molecule type" value="Genomic_DNA"/>
</dbReference>
<protein>
    <submittedName>
        <fullName evidence="2">Uncharacterized protein</fullName>
    </submittedName>
</protein>
<evidence type="ECO:0000256" key="1">
    <source>
        <dbReference type="SAM" id="MobiDB-lite"/>
    </source>
</evidence>
<feature type="region of interest" description="Disordered" evidence="1">
    <location>
        <begin position="62"/>
        <end position="85"/>
    </location>
</feature>
<proteinExistence type="predicted"/>
<dbReference type="AlphaFoldDB" id="F0URJ1"/>